<dbReference type="GO" id="GO:0016740">
    <property type="term" value="F:transferase activity"/>
    <property type="evidence" value="ECO:0007669"/>
    <property type="project" value="UniProtKB-KW"/>
</dbReference>
<keyword evidence="2" id="KW-1185">Reference proteome</keyword>
<dbReference type="InterPro" id="IPR029044">
    <property type="entry name" value="Nucleotide-diphossugar_trans"/>
</dbReference>
<gene>
    <name evidence="1" type="ORF">C5O00_07555</name>
</gene>
<dbReference type="PANTHER" id="PTHR36529">
    <property type="entry name" value="SLL1095 PROTEIN"/>
    <property type="match status" value="1"/>
</dbReference>
<dbReference type="SUPFAM" id="SSF53448">
    <property type="entry name" value="Nucleotide-diphospho-sugar transferases"/>
    <property type="match status" value="1"/>
</dbReference>
<dbReference type="AlphaFoldDB" id="A0A2S0HWN3"/>
<evidence type="ECO:0000313" key="2">
    <source>
        <dbReference type="Proteomes" id="UP000238442"/>
    </source>
</evidence>
<keyword evidence="1" id="KW-0808">Transferase</keyword>
<dbReference type="PANTHER" id="PTHR36529:SF1">
    <property type="entry name" value="GLYCOSYLTRANSFERASE"/>
    <property type="match status" value="1"/>
</dbReference>
<dbReference type="NCBIfam" id="TIGR04282">
    <property type="entry name" value="glyco_like_cofC"/>
    <property type="match status" value="1"/>
</dbReference>
<protein>
    <submittedName>
        <fullName evidence="1">Glycosyltransferase</fullName>
    </submittedName>
</protein>
<organism evidence="1 2">
    <name type="scientific">Pukyongia salina</name>
    <dbReference type="NCBI Taxonomy" id="2094025"/>
    <lineage>
        <taxon>Bacteria</taxon>
        <taxon>Pseudomonadati</taxon>
        <taxon>Bacteroidota</taxon>
        <taxon>Flavobacteriia</taxon>
        <taxon>Flavobacteriales</taxon>
        <taxon>Flavobacteriaceae</taxon>
        <taxon>Pukyongia</taxon>
    </lineage>
</organism>
<reference evidence="1 2" key="1">
    <citation type="submission" date="2018-02" db="EMBL/GenBank/DDBJ databases">
        <title>Genomic analysis of the strain RR4-38 isolated from a seawater recirculating aquaculture system.</title>
        <authorList>
            <person name="Kim Y.-S."/>
            <person name="Jang Y.H."/>
            <person name="Kim K.-H."/>
        </authorList>
    </citation>
    <scope>NUCLEOTIDE SEQUENCE [LARGE SCALE GENOMIC DNA]</scope>
    <source>
        <strain evidence="1 2">RR4-38</strain>
    </source>
</reference>
<dbReference type="KEGG" id="aue:C5O00_07555"/>
<proteinExistence type="predicted"/>
<dbReference type="Pfam" id="PF09837">
    <property type="entry name" value="DUF2064"/>
    <property type="match status" value="1"/>
</dbReference>
<sequence length="208" mass="23848">MNKELLIIFTRNPELGKVKTRLAATVGNKIALNIYKFLLEHTRQISMELDVSRHLYYSEEIHTKDAWDNSLFDKRLQQGEDLGDRMKHAFQMGLKEGYEKVIIIGSDIYELDTADIEDAFSALDHNEVVIGPAADGGYYLLGMRTLIPELFENKEWGSDSVLKDTLAQLYDKPTRLLTVKNDVDTYDDIKDVPAFKHFLTHINEAKPI</sequence>
<evidence type="ECO:0000313" key="1">
    <source>
        <dbReference type="EMBL" id="AVI51040.1"/>
    </source>
</evidence>
<dbReference type="Proteomes" id="UP000238442">
    <property type="component" value="Chromosome"/>
</dbReference>
<dbReference type="OrthoDB" id="9798250at2"/>
<dbReference type="InterPro" id="IPR018641">
    <property type="entry name" value="Trfase_1_rSAM/seldom-assoc"/>
</dbReference>
<dbReference type="EMBL" id="CP027062">
    <property type="protein sequence ID" value="AVI51040.1"/>
    <property type="molecule type" value="Genomic_DNA"/>
</dbReference>
<dbReference type="Gene3D" id="3.90.550.10">
    <property type="entry name" value="Spore Coat Polysaccharide Biosynthesis Protein SpsA, Chain A"/>
    <property type="match status" value="1"/>
</dbReference>
<dbReference type="RefSeq" id="WP_105216281.1">
    <property type="nucleotide sequence ID" value="NZ_CP027062.1"/>
</dbReference>
<accession>A0A2S0HWN3</accession>
<name>A0A2S0HWN3_9FLAO</name>